<reference evidence="2" key="1">
    <citation type="journal article" date="2021" name="Proc. Natl. Acad. Sci. U.S.A.">
        <title>Global biogeography of chemosynthetic symbionts reveals both localized and globally distributed symbiont groups. .</title>
        <authorList>
            <person name="Osvatic J.T."/>
            <person name="Wilkins L.G.E."/>
            <person name="Leibrecht L."/>
            <person name="Leray M."/>
            <person name="Zauner S."/>
            <person name="Polzin J."/>
            <person name="Camacho Y."/>
            <person name="Gros O."/>
            <person name="van Gils J.A."/>
            <person name="Eisen J.A."/>
            <person name="Petersen J.M."/>
            <person name="Yuen B."/>
        </authorList>
    </citation>
    <scope>NUCLEOTIDE SEQUENCE</scope>
    <source>
        <strain evidence="2">MAGL173</strain>
    </source>
</reference>
<evidence type="ECO:0000259" key="1">
    <source>
        <dbReference type="SMART" id="SM01321"/>
    </source>
</evidence>
<sequence>MTRARKALVSLESTPYYHCISRCVRRAWLCGEDPYTGQNFEHRRQWVLDRLRELSELFAIDICAYAILSNHYHVVVHVDSKKAKSWSEREVILNWTQLYKGHLLADRYLSGDAMTTAERVALSELIEEWRLRLYDISWFMRCLNEHLAHKANEEDKCKGRFFEGRFKSQALLDEGAVLTCMSYVDLNPIRASMAETPEESDFTSIQERIKVYIEKQRSDNVSQPRTKLYPFAKTKGNEPLNGIDFAEEDYFRLLDWTGRAIRNDKRGSIPEDLAPILERLNLKPDVWLKSINNYNKDYFTAVGSFEHIKSYAIALKKHWFQGQNAAKNNYCLA</sequence>
<feature type="domain" description="Transposase IS200-like" evidence="1">
    <location>
        <begin position="12"/>
        <end position="187"/>
    </location>
</feature>
<dbReference type="InterPro" id="IPR036515">
    <property type="entry name" value="Transposase_17_sf"/>
</dbReference>
<dbReference type="InterPro" id="IPR002686">
    <property type="entry name" value="Transposase_17"/>
</dbReference>
<dbReference type="GO" id="GO:0004803">
    <property type="term" value="F:transposase activity"/>
    <property type="evidence" value="ECO:0007669"/>
    <property type="project" value="InterPro"/>
</dbReference>
<dbReference type="PANTHER" id="PTHR34322">
    <property type="entry name" value="TRANSPOSASE, Y1_TNP DOMAIN-CONTAINING"/>
    <property type="match status" value="1"/>
</dbReference>
<evidence type="ECO:0000313" key="3">
    <source>
        <dbReference type="Proteomes" id="UP000886687"/>
    </source>
</evidence>
<proteinExistence type="predicted"/>
<name>A0A9E4N053_9GAMM</name>
<dbReference type="SMART" id="SM01321">
    <property type="entry name" value="Y1_Tnp"/>
    <property type="match status" value="1"/>
</dbReference>
<gene>
    <name evidence="2" type="ORF">JAZ04_15220</name>
</gene>
<protein>
    <submittedName>
        <fullName evidence="2">Transposase</fullName>
    </submittedName>
</protein>
<organism evidence="2 3">
    <name type="scientific">Candidatus Thiodiazotropha lotti</name>
    <dbReference type="NCBI Taxonomy" id="2792787"/>
    <lineage>
        <taxon>Bacteria</taxon>
        <taxon>Pseudomonadati</taxon>
        <taxon>Pseudomonadota</taxon>
        <taxon>Gammaproteobacteria</taxon>
        <taxon>Chromatiales</taxon>
        <taxon>Sedimenticolaceae</taxon>
        <taxon>Candidatus Thiodiazotropha</taxon>
    </lineage>
</organism>
<dbReference type="EMBL" id="JAEPDI010000012">
    <property type="protein sequence ID" value="MCG7940187.1"/>
    <property type="molecule type" value="Genomic_DNA"/>
</dbReference>
<evidence type="ECO:0000313" key="2">
    <source>
        <dbReference type="EMBL" id="MCG7940187.1"/>
    </source>
</evidence>
<dbReference type="Gene3D" id="3.30.70.1290">
    <property type="entry name" value="Transposase IS200-like"/>
    <property type="match status" value="1"/>
</dbReference>
<dbReference type="AlphaFoldDB" id="A0A9E4N053"/>
<dbReference type="Proteomes" id="UP000886687">
    <property type="component" value="Unassembled WGS sequence"/>
</dbReference>
<dbReference type="GO" id="GO:0003677">
    <property type="term" value="F:DNA binding"/>
    <property type="evidence" value="ECO:0007669"/>
    <property type="project" value="InterPro"/>
</dbReference>
<dbReference type="SUPFAM" id="SSF143422">
    <property type="entry name" value="Transposase IS200-like"/>
    <property type="match status" value="1"/>
</dbReference>
<accession>A0A9E4N053</accession>
<comment type="caution">
    <text evidence="2">The sequence shown here is derived from an EMBL/GenBank/DDBJ whole genome shotgun (WGS) entry which is preliminary data.</text>
</comment>
<dbReference type="PANTHER" id="PTHR34322:SF2">
    <property type="entry name" value="TRANSPOSASE IS200-LIKE DOMAIN-CONTAINING PROTEIN"/>
    <property type="match status" value="1"/>
</dbReference>
<dbReference type="GO" id="GO:0006313">
    <property type="term" value="P:DNA transposition"/>
    <property type="evidence" value="ECO:0007669"/>
    <property type="project" value="InterPro"/>
</dbReference>